<dbReference type="PANTHER" id="PTHR10972">
    <property type="entry name" value="OXYSTEROL-BINDING PROTEIN-RELATED"/>
    <property type="match status" value="1"/>
</dbReference>
<dbReference type="InterPro" id="IPR000648">
    <property type="entry name" value="Oxysterol-bd"/>
</dbReference>
<dbReference type="SUPFAM" id="SSF144000">
    <property type="entry name" value="Oxysterol-binding protein-like"/>
    <property type="match status" value="1"/>
</dbReference>
<dbReference type="GO" id="GO:0005829">
    <property type="term" value="C:cytosol"/>
    <property type="evidence" value="ECO:0007669"/>
    <property type="project" value="TreeGrafter"/>
</dbReference>
<evidence type="ECO:0000256" key="1">
    <source>
        <dbReference type="ARBA" id="ARBA00008842"/>
    </source>
</evidence>
<dbReference type="Gene3D" id="3.30.70.3490">
    <property type="match status" value="1"/>
</dbReference>
<feature type="region of interest" description="Disordered" evidence="2">
    <location>
        <begin position="144"/>
        <end position="189"/>
    </location>
</feature>
<gene>
    <name evidence="3" type="ORF">BOTBODRAFT_37653</name>
</gene>
<dbReference type="GO" id="GO:0016020">
    <property type="term" value="C:membrane"/>
    <property type="evidence" value="ECO:0007669"/>
    <property type="project" value="TreeGrafter"/>
</dbReference>
<comment type="similarity">
    <text evidence="1">Belongs to the OSBP family.</text>
</comment>
<feature type="compositionally biased region" description="Basic and acidic residues" evidence="2">
    <location>
        <begin position="153"/>
        <end position="165"/>
    </location>
</feature>
<accession>A0A067MAD4</accession>
<dbReference type="AlphaFoldDB" id="A0A067MAD4"/>
<dbReference type="InterPro" id="IPR037239">
    <property type="entry name" value="OSBP_sf"/>
</dbReference>
<organism evidence="3 4">
    <name type="scientific">Botryobasidium botryosum (strain FD-172 SS1)</name>
    <dbReference type="NCBI Taxonomy" id="930990"/>
    <lineage>
        <taxon>Eukaryota</taxon>
        <taxon>Fungi</taxon>
        <taxon>Dikarya</taxon>
        <taxon>Basidiomycota</taxon>
        <taxon>Agaricomycotina</taxon>
        <taxon>Agaricomycetes</taxon>
        <taxon>Cantharellales</taxon>
        <taxon>Botryobasidiaceae</taxon>
        <taxon>Botryobasidium</taxon>
    </lineage>
</organism>
<proteinExistence type="inferred from homology"/>
<dbReference type="FunCoup" id="A0A067MAD4">
    <property type="interactions" value="15"/>
</dbReference>
<evidence type="ECO:0008006" key="5">
    <source>
        <dbReference type="Google" id="ProtNLM"/>
    </source>
</evidence>
<feature type="region of interest" description="Disordered" evidence="2">
    <location>
        <begin position="493"/>
        <end position="518"/>
    </location>
</feature>
<dbReference type="InParanoid" id="A0A067MAD4"/>
<name>A0A067MAD4_BOTB1</name>
<keyword evidence="4" id="KW-1185">Reference proteome</keyword>
<dbReference type="EMBL" id="KL198086">
    <property type="protein sequence ID" value="KDQ08797.1"/>
    <property type="molecule type" value="Genomic_DNA"/>
</dbReference>
<dbReference type="Pfam" id="PF01237">
    <property type="entry name" value="Oxysterol_BP"/>
    <property type="match status" value="2"/>
</dbReference>
<dbReference type="Gene3D" id="2.40.160.120">
    <property type="match status" value="1"/>
</dbReference>
<protein>
    <recommendedName>
        <fullName evidence="5">Oxysterol-binding protein</fullName>
    </recommendedName>
</protein>
<dbReference type="OrthoDB" id="48057at2759"/>
<feature type="compositionally biased region" description="Low complexity" evidence="2">
    <location>
        <begin position="166"/>
        <end position="177"/>
    </location>
</feature>
<dbReference type="GO" id="GO:0032934">
    <property type="term" value="F:sterol binding"/>
    <property type="evidence" value="ECO:0007669"/>
    <property type="project" value="TreeGrafter"/>
</dbReference>
<evidence type="ECO:0000313" key="3">
    <source>
        <dbReference type="EMBL" id="KDQ08797.1"/>
    </source>
</evidence>
<evidence type="ECO:0000313" key="4">
    <source>
        <dbReference type="Proteomes" id="UP000027195"/>
    </source>
</evidence>
<dbReference type="STRING" id="930990.A0A067MAD4"/>
<evidence type="ECO:0000256" key="2">
    <source>
        <dbReference type="SAM" id="MobiDB-lite"/>
    </source>
</evidence>
<reference evidence="4" key="1">
    <citation type="journal article" date="2014" name="Proc. Natl. Acad. Sci. U.S.A.">
        <title>Extensive sampling of basidiomycete genomes demonstrates inadequacy of the white-rot/brown-rot paradigm for wood decay fungi.</title>
        <authorList>
            <person name="Riley R."/>
            <person name="Salamov A.A."/>
            <person name="Brown D.W."/>
            <person name="Nagy L.G."/>
            <person name="Floudas D."/>
            <person name="Held B.W."/>
            <person name="Levasseur A."/>
            <person name="Lombard V."/>
            <person name="Morin E."/>
            <person name="Otillar R."/>
            <person name="Lindquist E.A."/>
            <person name="Sun H."/>
            <person name="LaButti K.M."/>
            <person name="Schmutz J."/>
            <person name="Jabbour D."/>
            <person name="Luo H."/>
            <person name="Baker S.E."/>
            <person name="Pisabarro A.G."/>
            <person name="Walton J.D."/>
            <person name="Blanchette R.A."/>
            <person name="Henrissat B."/>
            <person name="Martin F."/>
            <person name="Cullen D."/>
            <person name="Hibbett D.S."/>
            <person name="Grigoriev I.V."/>
        </authorList>
    </citation>
    <scope>NUCLEOTIDE SEQUENCE [LARGE SCALE GENOMIC DNA]</scope>
    <source>
        <strain evidence="4">FD-172 SS1</strain>
    </source>
</reference>
<dbReference type="PANTHER" id="PTHR10972:SF212">
    <property type="entry name" value="OXYSTEROL-BINDING PROTEIN-LIKE PROTEIN 1"/>
    <property type="match status" value="1"/>
</dbReference>
<dbReference type="Proteomes" id="UP000027195">
    <property type="component" value="Unassembled WGS sequence"/>
</dbReference>
<dbReference type="HOGENOM" id="CLU_029722_0_0_1"/>
<sequence>MSSAVAPLQNGQVPEDIVEAEAGVVALPETGEASEGGRLKMIIQLIKRCLGVKDIAAMRLSLPASLLEPIPNLEYWQYLDRPDLFAAINDSSDPFERMLAVLRFTFSKDLKFVRGKIVKPYNSVLGEHFRACWNVKPVTYSSDPREPPIITSHLHEPEDISESRSDAGSMTSSTSASQKKKDAAASDAEDLDAVSLNTGLGEALGEEEESDTEVNPDRVRAIYLTEQVSHHPPISSFYYAVPERGIEACGVDQISAKVAGTTVRIATGEANLGIFVSLKSGHGAGEQYRITHPSAHVNGILRGNFYATMSESAIITCSGGKGGEQLRAIIEYKDESWLGKPQFLLVGVIHTYRSAAEESPMASRTSFRSAKSDDADYESWTKVKQVPANRVVATFEGCWRGEIRWKRPGETTPHVLLDMSTIGVVPKHVRPISEQLPTESRKLWEGVTSNLLAKNFNDATRIKQNIEQEQRDKAAQRKREGVHFVPEYFEQDISTGKPQLTPKGRAAVEELAKSSLKP</sequence>